<evidence type="ECO:0000313" key="1">
    <source>
        <dbReference type="EMBL" id="RPA74045.1"/>
    </source>
</evidence>
<feature type="non-terminal residue" evidence="1">
    <location>
        <position position="195"/>
    </location>
</feature>
<dbReference type="EMBL" id="ML119802">
    <property type="protein sequence ID" value="RPA74045.1"/>
    <property type="molecule type" value="Genomic_DNA"/>
</dbReference>
<keyword evidence="2" id="KW-1185">Reference proteome</keyword>
<dbReference type="AlphaFoldDB" id="A0A3N4HJH1"/>
<reference evidence="1 2" key="1">
    <citation type="journal article" date="2018" name="Nat. Ecol. Evol.">
        <title>Pezizomycetes genomes reveal the molecular basis of ectomycorrhizal truffle lifestyle.</title>
        <authorList>
            <person name="Murat C."/>
            <person name="Payen T."/>
            <person name="Noel B."/>
            <person name="Kuo A."/>
            <person name="Morin E."/>
            <person name="Chen J."/>
            <person name="Kohler A."/>
            <person name="Krizsan K."/>
            <person name="Balestrini R."/>
            <person name="Da Silva C."/>
            <person name="Montanini B."/>
            <person name="Hainaut M."/>
            <person name="Levati E."/>
            <person name="Barry K.W."/>
            <person name="Belfiori B."/>
            <person name="Cichocki N."/>
            <person name="Clum A."/>
            <person name="Dockter R.B."/>
            <person name="Fauchery L."/>
            <person name="Guy J."/>
            <person name="Iotti M."/>
            <person name="Le Tacon F."/>
            <person name="Lindquist E.A."/>
            <person name="Lipzen A."/>
            <person name="Malagnac F."/>
            <person name="Mello A."/>
            <person name="Molinier V."/>
            <person name="Miyauchi S."/>
            <person name="Poulain J."/>
            <person name="Riccioni C."/>
            <person name="Rubini A."/>
            <person name="Sitrit Y."/>
            <person name="Splivallo R."/>
            <person name="Traeger S."/>
            <person name="Wang M."/>
            <person name="Zifcakova L."/>
            <person name="Wipf D."/>
            <person name="Zambonelli A."/>
            <person name="Paolocci F."/>
            <person name="Nowrousian M."/>
            <person name="Ottonello S."/>
            <person name="Baldrian P."/>
            <person name="Spatafora J.W."/>
            <person name="Henrissat B."/>
            <person name="Nagy L.G."/>
            <person name="Aury J.M."/>
            <person name="Wincker P."/>
            <person name="Grigoriev I.V."/>
            <person name="Bonfante P."/>
            <person name="Martin F.M."/>
        </authorList>
    </citation>
    <scope>NUCLEOTIDE SEQUENCE [LARGE SCALE GENOMIC DNA]</scope>
    <source>
        <strain evidence="1 2">RN42</strain>
    </source>
</reference>
<evidence type="ECO:0000313" key="2">
    <source>
        <dbReference type="Proteomes" id="UP000275078"/>
    </source>
</evidence>
<proteinExistence type="predicted"/>
<name>A0A3N4HJH1_ASCIM</name>
<sequence>MALSTGSLPSLGAPAIPHLNFRRDYNVSEPERTRSGFYESIGTPDGINLTCTLREEFLTPERRLRNDTYPSCPGDEAVEQALVKCAAVEPIFSDKEACREVCELLIDQERPVYGSVFNETVHCLEEQCSEGPFDKNNGSPQVAWAIAKFGGYEHNCENLGYSVWTKYNSEAVGAGAKKGLLVMAVLFGSVFSGLL</sequence>
<organism evidence="1 2">
    <name type="scientific">Ascobolus immersus RN42</name>
    <dbReference type="NCBI Taxonomy" id="1160509"/>
    <lineage>
        <taxon>Eukaryota</taxon>
        <taxon>Fungi</taxon>
        <taxon>Dikarya</taxon>
        <taxon>Ascomycota</taxon>
        <taxon>Pezizomycotina</taxon>
        <taxon>Pezizomycetes</taxon>
        <taxon>Pezizales</taxon>
        <taxon>Ascobolaceae</taxon>
        <taxon>Ascobolus</taxon>
    </lineage>
</organism>
<gene>
    <name evidence="1" type="ORF">BJ508DRAFT_418795</name>
</gene>
<dbReference type="Proteomes" id="UP000275078">
    <property type="component" value="Unassembled WGS sequence"/>
</dbReference>
<accession>A0A3N4HJH1</accession>
<protein>
    <submittedName>
        <fullName evidence="1">Uncharacterized protein</fullName>
    </submittedName>
</protein>